<dbReference type="PANTHER" id="PTHR31616">
    <property type="entry name" value="TREHALASE"/>
    <property type="match status" value="1"/>
</dbReference>
<dbReference type="GO" id="GO:0020037">
    <property type="term" value="F:heme binding"/>
    <property type="evidence" value="ECO:0007669"/>
    <property type="project" value="InterPro"/>
</dbReference>
<accession>A0A9P7UA88</accession>
<keyword evidence="12" id="KW-0812">Transmembrane</keyword>
<dbReference type="EC" id="3.2.1.3" evidence="3"/>
<proteinExistence type="inferred from homology"/>
<dbReference type="GO" id="GO:2001070">
    <property type="term" value="F:starch binding"/>
    <property type="evidence" value="ECO:0007669"/>
    <property type="project" value="InterPro"/>
</dbReference>
<dbReference type="Pfam" id="PF00067">
    <property type="entry name" value="p450"/>
    <property type="match status" value="1"/>
</dbReference>
<evidence type="ECO:0000256" key="8">
    <source>
        <dbReference type="ARBA" id="ARBA00023295"/>
    </source>
</evidence>
<evidence type="ECO:0000256" key="4">
    <source>
        <dbReference type="ARBA" id="ARBA00022729"/>
    </source>
</evidence>
<dbReference type="InterPro" id="IPR001128">
    <property type="entry name" value="Cyt_P450"/>
</dbReference>
<organism evidence="14 15">
    <name type="scientific">Colletotrichum scovillei</name>
    <dbReference type="NCBI Taxonomy" id="1209932"/>
    <lineage>
        <taxon>Eukaryota</taxon>
        <taxon>Fungi</taxon>
        <taxon>Dikarya</taxon>
        <taxon>Ascomycota</taxon>
        <taxon>Pezizomycotina</taxon>
        <taxon>Sordariomycetes</taxon>
        <taxon>Hypocreomycetidae</taxon>
        <taxon>Glomerellales</taxon>
        <taxon>Glomerellaceae</taxon>
        <taxon>Colletotrichum</taxon>
        <taxon>Colletotrichum acutatum species complex</taxon>
    </lineage>
</organism>
<sequence>MAAIEELSGHIWNPLLMFLTALFIYLGSLSYRSWNRLRHIPGPPGAALSKWWMLRNTLGGQMHLALKRACDDYGPVVRIGPNDLVTNDSEILRRMWAVRSPYRKGAFYEAVRFDPTRDNLISMRDDHEHNELRAKMAIGYSGKENEGFETTIDGQIQAFIRLIEERYVSTTGAFRPMDLCQKVQYLTLDIITSLAFGYHFGYIEQDADVHQYIHMTEQSMPVMMTLSVFPHLAKLLQSPLFRQAMPSEHDRVGFGKFIAVAKKVVAERLMSDKTAKRRDMLGSFLAHGLTREEAEGETLVQIMAGSDTTATAIRTTMLYLMTSPSCYSKLAKEVREAANAGTISSPVTNREAGGLQYLQAVIKEGLRVFPPVTGLMSTTVPAGGDFMHGMSIPEGTDIGWTAFGVLRSKAVYGPDADVFRPERWLEAGEDELKAMTAQWELVFKYGKWQCLGKTVALMELNKVFVELLRRFDFALVDPAKSWSSFSAGIFIQSDLWTLLCAVGLTANVARVAAADLDDFISSQRTIALNGVLSNIGPDGASVAGASAGIVVASPSKADPDYFFTWTRDAALTMKMIVDEFILGHDELQVHIEDYYKSQAVLQTVGNPSGSFLPSGRGLGEAKYLVDGSRFNGEWGRPQRDGPALRAITLITYSRWLVDNGQQAKAKDIIWPIISNDLSYTAQYWNSTGFDLWEEVNGSSFFTTQNQYRALVEGAALAESLAVKCTGCELAPDVLCFLQTYWNAADGYYVANVNTQTKRSGKDANVMLGSIAVFDVAASCEDPSIQPCHSKALSNFKVWVDSFRNGTLYPVNEGIPQGQGVALGRYIEDTYYNGNPWYLITLGAAEFLYDAVAQWNAHGQIKVDTTSFPFFKELYPTARETTYQKNSNTTLDYAGIVKAVNAYADSFVEVAQKYTPADGALAEQFNKTTGSPTSARDLTWSYAAFITMAERRAGQYPPSWVPEIASEVPATCAASTTTGVYVPATAAGAPDVTGSCTVPVTFLVNATTYYGEGLSLLGNIAELGAWNVDNGQPMSASGYTAERPLWSVDVELPGGSNVSYVYVRKQSCGFLYEERNHTLTVPACNSTQKVVTDDAWVGKTNGC</sequence>
<dbReference type="SUPFAM" id="SSF48264">
    <property type="entry name" value="Cytochrome P450"/>
    <property type="match status" value="1"/>
</dbReference>
<dbReference type="CDD" id="cd11060">
    <property type="entry name" value="CYP57A1-like"/>
    <property type="match status" value="1"/>
</dbReference>
<evidence type="ECO:0000256" key="3">
    <source>
        <dbReference type="ARBA" id="ARBA00012593"/>
    </source>
</evidence>
<dbReference type="SUPFAM" id="SSF49452">
    <property type="entry name" value="Starch-binding domain-like"/>
    <property type="match status" value="1"/>
</dbReference>
<dbReference type="InterPro" id="IPR000165">
    <property type="entry name" value="Glucoamylase"/>
</dbReference>
<gene>
    <name evidence="14" type="ORF">JMJ77_011601</name>
</gene>
<name>A0A9P7UA88_9PEZI</name>
<keyword evidence="7" id="KW-0119">Carbohydrate metabolism</keyword>
<dbReference type="Proteomes" id="UP000699042">
    <property type="component" value="Unassembled WGS sequence"/>
</dbReference>
<dbReference type="PROSITE" id="PS00820">
    <property type="entry name" value="GLUCOAMYLASE"/>
    <property type="match status" value="1"/>
</dbReference>
<comment type="catalytic activity">
    <reaction evidence="1">
        <text>Hydrolysis of terminal (1-&gt;4)-linked alpha-D-glucose residues successively from non-reducing ends of the chains with release of beta-D-glucose.</text>
        <dbReference type="EC" id="3.2.1.3"/>
    </reaction>
</comment>
<dbReference type="PROSITE" id="PS51166">
    <property type="entry name" value="CBM20"/>
    <property type="match status" value="1"/>
</dbReference>
<dbReference type="EMBL" id="JAESDN010000011">
    <property type="protein sequence ID" value="KAG7043779.1"/>
    <property type="molecule type" value="Genomic_DNA"/>
</dbReference>
<keyword evidence="8" id="KW-0326">Glycosidase</keyword>
<dbReference type="Gene3D" id="2.60.40.10">
    <property type="entry name" value="Immunoglobulins"/>
    <property type="match status" value="1"/>
</dbReference>
<dbReference type="Pfam" id="PF00686">
    <property type="entry name" value="CBM_20"/>
    <property type="match status" value="1"/>
</dbReference>
<dbReference type="InterPro" id="IPR012341">
    <property type="entry name" value="6hp_glycosidase-like_sf"/>
</dbReference>
<dbReference type="InterPro" id="IPR013784">
    <property type="entry name" value="Carb-bd-like_fold"/>
</dbReference>
<evidence type="ECO:0000256" key="5">
    <source>
        <dbReference type="ARBA" id="ARBA00022801"/>
    </source>
</evidence>
<comment type="similarity">
    <text evidence="2">Belongs to the glycosyl hydrolase 15 family.</text>
</comment>
<evidence type="ECO:0000256" key="7">
    <source>
        <dbReference type="ARBA" id="ARBA00023277"/>
    </source>
</evidence>
<evidence type="ECO:0000256" key="2">
    <source>
        <dbReference type="ARBA" id="ARBA00006188"/>
    </source>
</evidence>
<reference evidence="14" key="1">
    <citation type="submission" date="2021-05" db="EMBL/GenBank/DDBJ databases">
        <title>Comparative genomics of three Colletotrichum scovillei strains and genetic complementation revealed genes involved fungal growth and virulence on chili pepper.</title>
        <authorList>
            <person name="Hsieh D.-K."/>
            <person name="Chuang S.-C."/>
            <person name="Chen C.-Y."/>
            <person name="Chao Y.-T."/>
            <person name="Lu M.-Y.J."/>
            <person name="Lee M.-H."/>
            <person name="Shih M.-C."/>
        </authorList>
    </citation>
    <scope>NUCLEOTIDE SEQUENCE</scope>
    <source>
        <strain evidence="14">Coll-153</strain>
    </source>
</reference>
<evidence type="ECO:0000313" key="15">
    <source>
        <dbReference type="Proteomes" id="UP000699042"/>
    </source>
</evidence>
<keyword evidence="9" id="KW-0624">Polysaccharide degradation</keyword>
<evidence type="ECO:0000256" key="10">
    <source>
        <dbReference type="ARBA" id="ARBA00033442"/>
    </source>
</evidence>
<dbReference type="Gene3D" id="1.50.10.10">
    <property type="match status" value="1"/>
</dbReference>
<dbReference type="GO" id="GO:0005506">
    <property type="term" value="F:iron ion binding"/>
    <property type="evidence" value="ECO:0007669"/>
    <property type="project" value="InterPro"/>
</dbReference>
<keyword evidence="12" id="KW-0472">Membrane</keyword>
<evidence type="ECO:0000259" key="13">
    <source>
        <dbReference type="PROSITE" id="PS51166"/>
    </source>
</evidence>
<dbReference type="AlphaFoldDB" id="A0A9P7UA88"/>
<comment type="caution">
    <text evidence="14">The sequence shown here is derived from an EMBL/GenBank/DDBJ whole genome shotgun (WGS) entry which is preliminary data.</text>
</comment>
<evidence type="ECO:0000256" key="11">
    <source>
        <dbReference type="ARBA" id="ARBA00033473"/>
    </source>
</evidence>
<dbReference type="InterPro" id="IPR036396">
    <property type="entry name" value="Cyt_P450_sf"/>
</dbReference>
<evidence type="ECO:0000256" key="9">
    <source>
        <dbReference type="ARBA" id="ARBA00023326"/>
    </source>
</evidence>
<dbReference type="InterPro" id="IPR046966">
    <property type="entry name" value="Glucoamylase_active_site"/>
</dbReference>
<dbReference type="PRINTS" id="PR00736">
    <property type="entry name" value="GLHYDRLASE15"/>
</dbReference>
<dbReference type="GO" id="GO:0000324">
    <property type="term" value="C:fungal-type vacuole"/>
    <property type="evidence" value="ECO:0007669"/>
    <property type="project" value="TreeGrafter"/>
</dbReference>
<dbReference type="PANTHER" id="PTHR31616:SF12">
    <property type="entry name" value="GLUCOAMYLASE"/>
    <property type="match status" value="1"/>
</dbReference>
<dbReference type="Pfam" id="PF00723">
    <property type="entry name" value="Glyco_hydro_15"/>
    <property type="match status" value="1"/>
</dbReference>
<feature type="domain" description="CBM20" evidence="13">
    <location>
        <begin position="991"/>
        <end position="1097"/>
    </location>
</feature>
<evidence type="ECO:0000256" key="1">
    <source>
        <dbReference type="ARBA" id="ARBA00001863"/>
    </source>
</evidence>
<keyword evidence="12" id="KW-1133">Transmembrane helix</keyword>
<dbReference type="InterPro" id="IPR008928">
    <property type="entry name" value="6-hairpin_glycosidase_sf"/>
</dbReference>
<dbReference type="Gene3D" id="1.10.630.10">
    <property type="entry name" value="Cytochrome P450"/>
    <property type="match status" value="1"/>
</dbReference>
<keyword evidence="4" id="KW-0732">Signal</keyword>
<dbReference type="GO" id="GO:0000272">
    <property type="term" value="P:polysaccharide catabolic process"/>
    <property type="evidence" value="ECO:0007669"/>
    <property type="project" value="UniProtKB-KW"/>
</dbReference>
<dbReference type="GO" id="GO:0004497">
    <property type="term" value="F:monooxygenase activity"/>
    <property type="evidence" value="ECO:0007669"/>
    <property type="project" value="InterPro"/>
</dbReference>
<evidence type="ECO:0000256" key="12">
    <source>
        <dbReference type="SAM" id="Phobius"/>
    </source>
</evidence>
<dbReference type="FunFam" id="1.50.10.10:FF:000018">
    <property type="entry name" value="Glucoamylase"/>
    <property type="match status" value="1"/>
</dbReference>
<dbReference type="InterPro" id="IPR013783">
    <property type="entry name" value="Ig-like_fold"/>
</dbReference>
<dbReference type="GO" id="GO:0004339">
    <property type="term" value="F:glucan 1,4-alpha-glucosidase activity"/>
    <property type="evidence" value="ECO:0007669"/>
    <property type="project" value="UniProtKB-EC"/>
</dbReference>
<dbReference type="InterPro" id="IPR002044">
    <property type="entry name" value="CBM20"/>
</dbReference>
<keyword evidence="5 14" id="KW-0378">Hydrolase</keyword>
<evidence type="ECO:0000313" key="14">
    <source>
        <dbReference type="EMBL" id="KAG7043779.1"/>
    </source>
</evidence>
<dbReference type="InterPro" id="IPR011613">
    <property type="entry name" value="GH15-like"/>
</dbReference>
<protein>
    <recommendedName>
        <fullName evidence="3">glucan 1,4-alpha-glucosidase</fullName>
        <ecNumber evidence="3">3.2.1.3</ecNumber>
    </recommendedName>
    <alternativeName>
        <fullName evidence="11">1,4-alpha-D-glucan glucohydrolase</fullName>
    </alternativeName>
    <alternativeName>
        <fullName evidence="10">Glucan 1,4-alpha-glucosidase</fullName>
    </alternativeName>
</protein>
<keyword evidence="15" id="KW-1185">Reference proteome</keyword>
<dbReference type="GO" id="GO:0016705">
    <property type="term" value="F:oxidoreductase activity, acting on paired donors, with incorporation or reduction of molecular oxygen"/>
    <property type="evidence" value="ECO:0007669"/>
    <property type="project" value="InterPro"/>
</dbReference>
<feature type="transmembrane region" description="Helical" evidence="12">
    <location>
        <begin position="12"/>
        <end position="31"/>
    </location>
</feature>
<dbReference type="SMART" id="SM01065">
    <property type="entry name" value="CBM_2"/>
    <property type="match status" value="1"/>
</dbReference>
<keyword evidence="6" id="KW-0325">Glycoprotein</keyword>
<evidence type="ECO:0000256" key="6">
    <source>
        <dbReference type="ARBA" id="ARBA00023180"/>
    </source>
</evidence>
<dbReference type="SUPFAM" id="SSF48208">
    <property type="entry name" value="Six-hairpin glycosidases"/>
    <property type="match status" value="1"/>
</dbReference>